<keyword evidence="2" id="KW-0732">Signal</keyword>
<feature type="chain" id="PRO_5035753856" evidence="2">
    <location>
        <begin position="25"/>
        <end position="133"/>
    </location>
</feature>
<name>A0A8T0PK98_PANVG</name>
<dbReference type="AlphaFoldDB" id="A0A8T0PK98"/>
<feature type="signal peptide" evidence="2">
    <location>
        <begin position="1"/>
        <end position="24"/>
    </location>
</feature>
<reference evidence="3" key="1">
    <citation type="submission" date="2020-05" db="EMBL/GenBank/DDBJ databases">
        <title>WGS assembly of Panicum virgatum.</title>
        <authorList>
            <person name="Lovell J.T."/>
            <person name="Jenkins J."/>
            <person name="Shu S."/>
            <person name="Juenger T.E."/>
            <person name="Schmutz J."/>
        </authorList>
    </citation>
    <scope>NUCLEOTIDE SEQUENCE</scope>
    <source>
        <strain evidence="3">AP13</strain>
    </source>
</reference>
<evidence type="ECO:0000256" key="2">
    <source>
        <dbReference type="SAM" id="SignalP"/>
    </source>
</evidence>
<evidence type="ECO:0000313" key="4">
    <source>
        <dbReference type="Proteomes" id="UP000823388"/>
    </source>
</evidence>
<accession>A0A8T0PK98</accession>
<evidence type="ECO:0000256" key="1">
    <source>
        <dbReference type="SAM" id="MobiDB-lite"/>
    </source>
</evidence>
<protein>
    <submittedName>
        <fullName evidence="3">Uncharacterized protein</fullName>
    </submittedName>
</protein>
<dbReference type="EMBL" id="CM029051">
    <property type="protein sequence ID" value="KAG2562757.1"/>
    <property type="molecule type" value="Genomic_DNA"/>
</dbReference>
<proteinExistence type="predicted"/>
<comment type="caution">
    <text evidence="3">The sequence shown here is derived from an EMBL/GenBank/DDBJ whole genome shotgun (WGS) entry which is preliminary data.</text>
</comment>
<keyword evidence="4" id="KW-1185">Reference proteome</keyword>
<organism evidence="3 4">
    <name type="scientific">Panicum virgatum</name>
    <name type="common">Blackwell switchgrass</name>
    <dbReference type="NCBI Taxonomy" id="38727"/>
    <lineage>
        <taxon>Eukaryota</taxon>
        <taxon>Viridiplantae</taxon>
        <taxon>Streptophyta</taxon>
        <taxon>Embryophyta</taxon>
        <taxon>Tracheophyta</taxon>
        <taxon>Spermatophyta</taxon>
        <taxon>Magnoliopsida</taxon>
        <taxon>Liliopsida</taxon>
        <taxon>Poales</taxon>
        <taxon>Poaceae</taxon>
        <taxon>PACMAD clade</taxon>
        <taxon>Panicoideae</taxon>
        <taxon>Panicodae</taxon>
        <taxon>Paniceae</taxon>
        <taxon>Panicinae</taxon>
        <taxon>Panicum</taxon>
        <taxon>Panicum sect. Hiantes</taxon>
    </lineage>
</organism>
<sequence>MSQVLLYCHTYIVILLSLYETGHPQAVDVQLHDTILSQMLEEASSTIAPHQPLGPLPDCSYIVANQPVPRPVPATTASKTIKAAVNKRKAAGTKLKGTTGKKGKSAGEQDQDRRQHYKEEVMKKPPFVNGRCC</sequence>
<evidence type="ECO:0000313" key="3">
    <source>
        <dbReference type="EMBL" id="KAG2562757.1"/>
    </source>
</evidence>
<feature type="compositionally biased region" description="Basic and acidic residues" evidence="1">
    <location>
        <begin position="105"/>
        <end position="119"/>
    </location>
</feature>
<feature type="region of interest" description="Disordered" evidence="1">
    <location>
        <begin position="72"/>
        <end position="119"/>
    </location>
</feature>
<gene>
    <name evidence="3" type="ORF">PVAP13_8KG318000</name>
</gene>
<dbReference type="Proteomes" id="UP000823388">
    <property type="component" value="Chromosome 8K"/>
</dbReference>